<dbReference type="Proteomes" id="UP000006051">
    <property type="component" value="Chromosome"/>
</dbReference>
<organism evidence="1 2">
    <name type="scientific">Ornithobacterium rhinotracheale (strain ATCC 51463 / DSM 15997 / CCUG 23171 / CIP 104009 / LMG 9086)</name>
    <dbReference type="NCBI Taxonomy" id="867902"/>
    <lineage>
        <taxon>Bacteria</taxon>
        <taxon>Pseudomonadati</taxon>
        <taxon>Bacteroidota</taxon>
        <taxon>Flavobacteriia</taxon>
        <taxon>Flavobacteriales</taxon>
        <taxon>Weeksellaceae</taxon>
        <taxon>Ornithobacterium</taxon>
    </lineage>
</organism>
<dbReference type="KEGG" id="orh:Ornrh_0300"/>
<accession>I3ZXT4</accession>
<name>I3ZXT4_ORNRL</name>
<reference evidence="1 2" key="1">
    <citation type="submission" date="2012-06" db="EMBL/GenBank/DDBJ databases">
        <title>The complete genome of Ornithobacterium rhinotracheale DSM 15997.</title>
        <authorList>
            <consortium name="US DOE Joint Genome Institute (JGI-PGF)"/>
            <person name="Lucas S."/>
            <person name="Copeland A."/>
            <person name="Lapidus A."/>
            <person name="Goodwin L."/>
            <person name="Pitluck S."/>
            <person name="Peters L."/>
            <person name="Mikhailova N."/>
            <person name="Teshima H."/>
            <person name="Kyrpides N."/>
            <person name="Mavromatis K."/>
            <person name="Pagani I."/>
            <person name="Ivanova N."/>
            <person name="Ovchinnikova G."/>
            <person name="Zeytun A."/>
            <person name="Detter J.C."/>
            <person name="Han C."/>
            <person name="Land M."/>
            <person name="Hauser L."/>
            <person name="Markowitz V."/>
            <person name="Cheng J.-F."/>
            <person name="Hugenholtz P."/>
            <person name="Woyke T."/>
            <person name="Wu D."/>
            <person name="Lang E."/>
            <person name="Kopitz M."/>
            <person name="Brambilla E."/>
            <person name="Klenk H.-P."/>
            <person name="Eisen J.A."/>
        </authorList>
    </citation>
    <scope>NUCLEOTIDE SEQUENCE [LARGE SCALE GENOMIC DNA]</scope>
    <source>
        <strain evidence="2">ATCC 51463 / DSM 15997 / CCUG 23171 / LMG 9086</strain>
    </source>
</reference>
<protein>
    <recommendedName>
        <fullName evidence="3">DUF4276 family protein</fullName>
    </recommendedName>
</protein>
<dbReference type="Pfam" id="PF14103">
    <property type="entry name" value="DUF4276"/>
    <property type="match status" value="1"/>
</dbReference>
<keyword evidence="2" id="KW-1185">Reference proteome</keyword>
<evidence type="ECO:0000313" key="2">
    <source>
        <dbReference type="Proteomes" id="UP000006051"/>
    </source>
</evidence>
<dbReference type="InterPro" id="IPR025455">
    <property type="entry name" value="DUF4276"/>
</dbReference>
<dbReference type="AlphaFoldDB" id="I3ZXT4"/>
<dbReference type="GeneID" id="71568577"/>
<sequence length="224" mass="26445">MKRILIICEGQTELEFCNKIIYRYLIKHDIFVSSTIIGKSGGIVVWETLKNQIEKFLFNDTNIYVTTLIDFYGIHSNHKFPNWEKIEIINNKFEFVRLIEQGMKENIDIKIQNRFVPYIQLHEFEALLFIDIKYFENIFTDDELIGENVIKHLIETNNNPETINNKKETSPSHLLLNHIKGYNKVVYGNILAEEIGIENITKKAIRFNSWINKLINIFSDNVLF</sequence>
<dbReference type="eggNOG" id="ENOG5030456">
    <property type="taxonomic scope" value="Bacteria"/>
</dbReference>
<evidence type="ECO:0000313" key="1">
    <source>
        <dbReference type="EMBL" id="AFL96518.1"/>
    </source>
</evidence>
<dbReference type="HOGENOM" id="CLU_108966_0_0_10"/>
<gene>
    <name evidence="1" type="ordered locus">Ornrh_0300</name>
</gene>
<dbReference type="EMBL" id="CP003283">
    <property type="protein sequence ID" value="AFL96518.1"/>
    <property type="molecule type" value="Genomic_DNA"/>
</dbReference>
<proteinExistence type="predicted"/>
<dbReference type="STRING" id="867902.Ornrh_0300"/>
<evidence type="ECO:0008006" key="3">
    <source>
        <dbReference type="Google" id="ProtNLM"/>
    </source>
</evidence>
<dbReference type="GeneID" id="97257071"/>
<dbReference type="RefSeq" id="WP_014790148.1">
    <property type="nucleotide sequence ID" value="NC_018016.1"/>
</dbReference>
<dbReference type="PATRIC" id="fig|867902.3.peg.302"/>